<feature type="transmembrane region" description="Helical" evidence="8">
    <location>
        <begin position="209"/>
        <end position="231"/>
    </location>
</feature>
<proteinExistence type="inferred from homology"/>
<dbReference type="Proteomes" id="UP000245469">
    <property type="component" value="Unassembled WGS sequence"/>
</dbReference>
<comment type="similarity">
    <text evidence="2">Belongs to the binding-protein-dependent transport system permease family. FecCD subfamily.</text>
</comment>
<dbReference type="Gene3D" id="1.10.3470.10">
    <property type="entry name" value="ABC transporter involved in vitamin B12 uptake, BtuC"/>
    <property type="match status" value="1"/>
</dbReference>
<dbReference type="GO" id="GO:0005886">
    <property type="term" value="C:plasma membrane"/>
    <property type="evidence" value="ECO:0007669"/>
    <property type="project" value="UniProtKB-SubCell"/>
</dbReference>
<protein>
    <submittedName>
        <fullName evidence="9">Iron complex transport system permease protein</fullName>
    </submittedName>
</protein>
<dbReference type="CDD" id="cd06550">
    <property type="entry name" value="TM_ABC_iron-siderophores_like"/>
    <property type="match status" value="1"/>
</dbReference>
<keyword evidence="3" id="KW-0813">Transport</keyword>
<comment type="subcellular location">
    <subcellularLocation>
        <location evidence="1">Cell membrane</location>
        <topology evidence="1">Multi-pass membrane protein</topology>
    </subcellularLocation>
</comment>
<evidence type="ECO:0000256" key="5">
    <source>
        <dbReference type="ARBA" id="ARBA00022692"/>
    </source>
</evidence>
<dbReference type="PANTHER" id="PTHR30472">
    <property type="entry name" value="FERRIC ENTEROBACTIN TRANSPORT SYSTEM PERMEASE PROTEIN"/>
    <property type="match status" value="1"/>
</dbReference>
<dbReference type="EMBL" id="QGDQ01000001">
    <property type="protein sequence ID" value="PWJ56492.1"/>
    <property type="molecule type" value="Genomic_DNA"/>
</dbReference>
<dbReference type="FunFam" id="1.10.3470.10:FF:000001">
    <property type="entry name" value="Vitamin B12 ABC transporter permease BtuC"/>
    <property type="match status" value="1"/>
</dbReference>
<dbReference type="InterPro" id="IPR037294">
    <property type="entry name" value="ABC_BtuC-like"/>
</dbReference>
<gene>
    <name evidence="9" type="ORF">BXY45_101470</name>
</gene>
<name>A0A316AFX3_9ACTN</name>
<dbReference type="SUPFAM" id="SSF81345">
    <property type="entry name" value="ABC transporter involved in vitamin B12 uptake, BtuC"/>
    <property type="match status" value="1"/>
</dbReference>
<evidence type="ECO:0000313" key="10">
    <source>
        <dbReference type="Proteomes" id="UP000245469"/>
    </source>
</evidence>
<keyword evidence="5 8" id="KW-0812">Transmembrane</keyword>
<keyword evidence="7 8" id="KW-0472">Membrane</keyword>
<evidence type="ECO:0000256" key="8">
    <source>
        <dbReference type="SAM" id="Phobius"/>
    </source>
</evidence>
<dbReference type="Pfam" id="PF01032">
    <property type="entry name" value="FecCD"/>
    <property type="match status" value="1"/>
</dbReference>
<reference evidence="9 10" key="1">
    <citation type="submission" date="2018-03" db="EMBL/GenBank/DDBJ databases">
        <title>Genomic Encyclopedia of Archaeal and Bacterial Type Strains, Phase II (KMG-II): from individual species to whole genera.</title>
        <authorList>
            <person name="Goeker M."/>
        </authorList>
    </citation>
    <scope>NUCLEOTIDE SEQUENCE [LARGE SCALE GENOMIC DNA]</scope>
    <source>
        <strain evidence="9 10">DSM 44889</strain>
    </source>
</reference>
<feature type="transmembrane region" description="Helical" evidence="8">
    <location>
        <begin position="168"/>
        <end position="189"/>
    </location>
</feature>
<dbReference type="InterPro" id="IPR000522">
    <property type="entry name" value="ABC_transptr_permease_BtuC"/>
</dbReference>
<feature type="transmembrane region" description="Helical" evidence="8">
    <location>
        <begin position="137"/>
        <end position="156"/>
    </location>
</feature>
<keyword evidence="10" id="KW-1185">Reference proteome</keyword>
<sequence>MGATDLDEAVTAPVTTTASRVRRRRRGWGLAACALAVLVACVASLAFGSRVVGVTDVVGGVLHTDPDNIAQVAVASRMPRTVLGLLVGAALGLAGAVMQGVTRNPLADPGLLGVSSGASLFVVVGMAWMGLSTLSGYVWMAFAGAACAAVLVYGIAAAGRGGATPLKLALAGAATTAALFSMVSMVLLARQDVYDSFRFWSVGSLGRATFASTAEIAPFLAVGALLAVGCARGLDALAMGDDVAAGLGQHAGRTRALAALSTVLLTGAAVAVAGPIAFVGLVVPHVARLLTGPDHRWLLPLSAGLGAALLLVSDTVGRVVARPAEVEVGIITALIGAPFFIAVIRRHRVRDL</sequence>
<keyword evidence="6 8" id="KW-1133">Transmembrane helix</keyword>
<dbReference type="PANTHER" id="PTHR30472:SF1">
    <property type="entry name" value="FE(3+) DICITRATE TRANSPORT SYSTEM PERMEASE PROTEIN FECC-RELATED"/>
    <property type="match status" value="1"/>
</dbReference>
<feature type="transmembrane region" description="Helical" evidence="8">
    <location>
        <begin position="81"/>
        <end position="98"/>
    </location>
</feature>
<feature type="transmembrane region" description="Helical" evidence="8">
    <location>
        <begin position="28"/>
        <end position="47"/>
    </location>
</feature>
<dbReference type="RefSeq" id="WP_211319152.1">
    <property type="nucleotide sequence ID" value="NZ_QGDQ01000001.1"/>
</dbReference>
<feature type="transmembrane region" description="Helical" evidence="8">
    <location>
        <begin position="257"/>
        <end position="283"/>
    </location>
</feature>
<accession>A0A316AFX3</accession>
<organism evidence="9 10">
    <name type="scientific">Quadrisphaera granulorum</name>
    <dbReference type="NCBI Taxonomy" id="317664"/>
    <lineage>
        <taxon>Bacteria</taxon>
        <taxon>Bacillati</taxon>
        <taxon>Actinomycetota</taxon>
        <taxon>Actinomycetes</taxon>
        <taxon>Kineosporiales</taxon>
        <taxon>Kineosporiaceae</taxon>
        <taxon>Quadrisphaera</taxon>
    </lineage>
</organism>
<evidence type="ECO:0000313" key="9">
    <source>
        <dbReference type="EMBL" id="PWJ56492.1"/>
    </source>
</evidence>
<evidence type="ECO:0000256" key="3">
    <source>
        <dbReference type="ARBA" id="ARBA00022448"/>
    </source>
</evidence>
<dbReference type="GO" id="GO:0022857">
    <property type="term" value="F:transmembrane transporter activity"/>
    <property type="evidence" value="ECO:0007669"/>
    <property type="project" value="InterPro"/>
</dbReference>
<dbReference type="AlphaFoldDB" id="A0A316AFX3"/>
<feature type="transmembrane region" description="Helical" evidence="8">
    <location>
        <begin position="324"/>
        <end position="344"/>
    </location>
</feature>
<evidence type="ECO:0000256" key="1">
    <source>
        <dbReference type="ARBA" id="ARBA00004651"/>
    </source>
</evidence>
<evidence type="ECO:0000256" key="2">
    <source>
        <dbReference type="ARBA" id="ARBA00007935"/>
    </source>
</evidence>
<feature type="transmembrane region" description="Helical" evidence="8">
    <location>
        <begin position="295"/>
        <end position="312"/>
    </location>
</feature>
<evidence type="ECO:0000256" key="4">
    <source>
        <dbReference type="ARBA" id="ARBA00022475"/>
    </source>
</evidence>
<evidence type="ECO:0000256" key="6">
    <source>
        <dbReference type="ARBA" id="ARBA00022989"/>
    </source>
</evidence>
<evidence type="ECO:0000256" key="7">
    <source>
        <dbReference type="ARBA" id="ARBA00023136"/>
    </source>
</evidence>
<feature type="transmembrane region" description="Helical" evidence="8">
    <location>
        <begin position="110"/>
        <end position="131"/>
    </location>
</feature>
<dbReference type="GO" id="GO:0033214">
    <property type="term" value="P:siderophore-iron import into cell"/>
    <property type="evidence" value="ECO:0007669"/>
    <property type="project" value="TreeGrafter"/>
</dbReference>
<comment type="caution">
    <text evidence="9">The sequence shown here is derived from an EMBL/GenBank/DDBJ whole genome shotgun (WGS) entry which is preliminary data.</text>
</comment>
<keyword evidence="4" id="KW-1003">Cell membrane</keyword>